<dbReference type="EMBL" id="GBRH01166005">
    <property type="protein sequence ID" value="JAE31891.1"/>
    <property type="molecule type" value="Transcribed_RNA"/>
</dbReference>
<evidence type="ECO:0000313" key="1">
    <source>
        <dbReference type="EMBL" id="JAE31891.1"/>
    </source>
</evidence>
<proteinExistence type="predicted"/>
<name>A0A0A9HAL4_ARUDO</name>
<reference evidence="1" key="1">
    <citation type="submission" date="2014-09" db="EMBL/GenBank/DDBJ databases">
        <authorList>
            <person name="Magalhaes I.L.F."/>
            <person name="Oliveira U."/>
            <person name="Santos F.R."/>
            <person name="Vidigal T.H.D.A."/>
            <person name="Brescovit A.D."/>
            <person name="Santos A.J."/>
        </authorList>
    </citation>
    <scope>NUCLEOTIDE SEQUENCE</scope>
    <source>
        <tissue evidence="1">Shoot tissue taken approximately 20 cm above the soil surface</tissue>
    </source>
</reference>
<organism evidence="1">
    <name type="scientific">Arundo donax</name>
    <name type="common">Giant reed</name>
    <name type="synonym">Donax arundinaceus</name>
    <dbReference type="NCBI Taxonomy" id="35708"/>
    <lineage>
        <taxon>Eukaryota</taxon>
        <taxon>Viridiplantae</taxon>
        <taxon>Streptophyta</taxon>
        <taxon>Embryophyta</taxon>
        <taxon>Tracheophyta</taxon>
        <taxon>Spermatophyta</taxon>
        <taxon>Magnoliopsida</taxon>
        <taxon>Liliopsida</taxon>
        <taxon>Poales</taxon>
        <taxon>Poaceae</taxon>
        <taxon>PACMAD clade</taxon>
        <taxon>Arundinoideae</taxon>
        <taxon>Arundineae</taxon>
        <taxon>Arundo</taxon>
    </lineage>
</organism>
<accession>A0A0A9HAL4</accession>
<sequence>MYQETYITRNLI</sequence>
<protein>
    <submittedName>
        <fullName evidence="1">Uncharacterized protein</fullName>
    </submittedName>
</protein>
<reference evidence="1" key="2">
    <citation type="journal article" date="2015" name="Data Brief">
        <title>Shoot transcriptome of the giant reed, Arundo donax.</title>
        <authorList>
            <person name="Barrero R.A."/>
            <person name="Guerrero F.D."/>
            <person name="Moolhuijzen P."/>
            <person name="Goolsby J.A."/>
            <person name="Tidwell J."/>
            <person name="Bellgard S.E."/>
            <person name="Bellgard M.I."/>
        </authorList>
    </citation>
    <scope>NUCLEOTIDE SEQUENCE</scope>
    <source>
        <tissue evidence="1">Shoot tissue taken approximately 20 cm above the soil surface</tissue>
    </source>
</reference>